<name>A0A0D9QIR1_PLAFR</name>
<keyword evidence="4" id="KW-1185">Reference proteome</keyword>
<dbReference type="GeneID" id="24268871"/>
<evidence type="ECO:0000313" key="4">
    <source>
        <dbReference type="Proteomes" id="UP000054561"/>
    </source>
</evidence>
<feature type="region of interest" description="Disordered" evidence="1">
    <location>
        <begin position="446"/>
        <end position="508"/>
    </location>
</feature>
<evidence type="ECO:0000259" key="2">
    <source>
        <dbReference type="Pfam" id="PF12887"/>
    </source>
</evidence>
<feature type="domain" description="Schizont-infected cell agglutination extracellular alpha" evidence="2">
    <location>
        <begin position="7"/>
        <end position="179"/>
    </location>
</feature>
<reference evidence="3 4" key="1">
    <citation type="submission" date="2014-03" db="EMBL/GenBank/DDBJ databases">
        <title>The Genome Sequence of Plasmodium fragile nilgiri.</title>
        <authorList>
            <consortium name="The Broad Institute Genomics Platform"/>
            <consortium name="The Broad Institute Genome Sequencing Center for Infectious Disease"/>
            <person name="Neafsey D."/>
            <person name="Duraisingh M."/>
            <person name="Young S.K."/>
            <person name="Zeng Q."/>
            <person name="Gargeya S."/>
            <person name="Abouelleil A."/>
            <person name="Alvarado L."/>
            <person name="Chapman S.B."/>
            <person name="Gainer-Dewar J."/>
            <person name="Goldberg J."/>
            <person name="Griggs A."/>
            <person name="Gujja S."/>
            <person name="Hansen M."/>
            <person name="Howarth C."/>
            <person name="Imamovic A."/>
            <person name="Larimer J."/>
            <person name="Pearson M."/>
            <person name="Poon T.W."/>
            <person name="Priest M."/>
            <person name="Roberts A."/>
            <person name="Saif S."/>
            <person name="Shea T."/>
            <person name="Sykes S."/>
            <person name="Wortman J."/>
            <person name="Nusbaum C."/>
            <person name="Birren B."/>
        </authorList>
    </citation>
    <scope>NUCLEOTIDE SEQUENCE [LARGE SCALE GENOMIC DNA]</scope>
    <source>
        <strain evidence="4">nilgiri</strain>
    </source>
</reference>
<dbReference type="RefSeq" id="XP_012336591.1">
    <property type="nucleotide sequence ID" value="XM_012481168.1"/>
</dbReference>
<protein>
    <recommendedName>
        <fullName evidence="2">Schizont-infected cell agglutination extracellular alpha domain-containing protein</fullName>
    </recommendedName>
</protein>
<dbReference type="Proteomes" id="UP000054561">
    <property type="component" value="Unassembled WGS sequence"/>
</dbReference>
<dbReference type="Pfam" id="PF12887">
    <property type="entry name" value="SICA_alpha"/>
    <property type="match status" value="1"/>
</dbReference>
<evidence type="ECO:0000256" key="1">
    <source>
        <dbReference type="SAM" id="MobiDB-lite"/>
    </source>
</evidence>
<dbReference type="InterPro" id="IPR024290">
    <property type="entry name" value="SICA_extracell_a"/>
</dbReference>
<sequence>MAAQFVELLAEWLIRRQGQGIEGFYERQIWADMKKIVDQFLEQVENDAELYSISCDDIGWWKEGNINWHNADDKVVCKMMVPALFFMNGWGLGPHGGYDASAAGDRLQTYIRCIIVNVFMFQLMKANCGRNQGIRQALHILDQFMATVPNAVNLNMCTWVINNDLRVGGKVIGEQFDEWIMGNAKMKAKMKQLQERVKCKSTGKQTSDHWKRRMELLKEGQLRGAMEKGMKRILKKVGKKVKTLRGPVPSEDDDEDDGDDEDPEEDDASGNEEAEINGKKAHRFFSSNKFAILFLVACICLTHPDDFETQEEHVAKLRVHNRVPRSLAKIKAIASEDELELDPMAFEHYDGAYDDVDEPYAPTYQSPPKRIYSRNQWTTPKKRCYRDGAGTILKEWKIVEYEVPQQVHYERKWKIQHDAREEEVHNGDTLSADVAVSASVEKSSTSLSKVGAQGSLSPSLQNKGQNEKESRKTKQELKGSSGSGTTGSTGISESTKHGKQNEAVSIKSGRGCSRRKLATYITYSWNGYNQYVLTSDIPVLLPKAKAKVPKKILKDQNFIRRNITNRRYCRKIRGTEATRCT</sequence>
<proteinExistence type="predicted"/>
<feature type="compositionally biased region" description="Basic and acidic residues" evidence="1">
    <location>
        <begin position="465"/>
        <end position="477"/>
    </location>
</feature>
<gene>
    <name evidence="3" type="ORF">AK88_03557</name>
</gene>
<feature type="region of interest" description="Disordered" evidence="1">
    <location>
        <begin position="240"/>
        <end position="275"/>
    </location>
</feature>
<feature type="compositionally biased region" description="Acidic residues" evidence="1">
    <location>
        <begin position="250"/>
        <end position="275"/>
    </location>
</feature>
<organism evidence="3 4">
    <name type="scientific">Plasmodium fragile</name>
    <dbReference type="NCBI Taxonomy" id="5857"/>
    <lineage>
        <taxon>Eukaryota</taxon>
        <taxon>Sar</taxon>
        <taxon>Alveolata</taxon>
        <taxon>Apicomplexa</taxon>
        <taxon>Aconoidasida</taxon>
        <taxon>Haemosporida</taxon>
        <taxon>Plasmodiidae</taxon>
        <taxon>Plasmodium</taxon>
        <taxon>Plasmodium (Plasmodium)</taxon>
    </lineage>
</organism>
<dbReference type="AlphaFoldDB" id="A0A0D9QIR1"/>
<accession>A0A0D9QIR1</accession>
<evidence type="ECO:0000313" key="3">
    <source>
        <dbReference type="EMBL" id="KJP86848.1"/>
    </source>
</evidence>
<dbReference type="EMBL" id="KQ001685">
    <property type="protein sequence ID" value="KJP86848.1"/>
    <property type="molecule type" value="Genomic_DNA"/>
</dbReference>
<feature type="compositionally biased region" description="Polar residues" evidence="1">
    <location>
        <begin position="446"/>
        <end position="464"/>
    </location>
</feature>
<dbReference type="VEuPathDB" id="PlasmoDB:AK88_03557"/>